<feature type="disulfide bond" evidence="1">
    <location>
        <begin position="898"/>
        <end position="911"/>
    </location>
</feature>
<dbReference type="Gene3D" id="3.30.530.20">
    <property type="match status" value="1"/>
</dbReference>
<feature type="transmembrane region" description="Helical" evidence="3">
    <location>
        <begin position="1358"/>
        <end position="1378"/>
    </location>
</feature>
<keyword evidence="3" id="KW-1133">Transmembrane helix</keyword>
<feature type="repeat" description="TNFR-Cys" evidence="1">
    <location>
        <begin position="880"/>
        <end position="920"/>
    </location>
</feature>
<feature type="transmembrane region" description="Helical" evidence="3">
    <location>
        <begin position="1712"/>
        <end position="1732"/>
    </location>
</feature>
<dbReference type="SUPFAM" id="SSF55961">
    <property type="entry name" value="Bet v1-like"/>
    <property type="match status" value="1"/>
</dbReference>
<comment type="caution">
    <text evidence="6">The sequence shown here is derived from an EMBL/GenBank/DDBJ whole genome shotgun (WGS) entry which is preliminary data.</text>
</comment>
<accession>A0A9W7FTR9</accession>
<dbReference type="Pfam" id="PF00020">
    <property type="entry name" value="TNFR_c6"/>
    <property type="match status" value="2"/>
</dbReference>
<feature type="disulfide bond" evidence="1">
    <location>
        <begin position="579"/>
        <end position="592"/>
    </location>
</feature>
<feature type="transmembrane region" description="Helical" evidence="3">
    <location>
        <begin position="1572"/>
        <end position="1591"/>
    </location>
</feature>
<dbReference type="OrthoDB" id="201089at2759"/>
<keyword evidence="3" id="KW-0812">Transmembrane</keyword>
<keyword evidence="1" id="KW-1015">Disulfide bond</keyword>
<feature type="transmembrane region" description="Helical" evidence="3">
    <location>
        <begin position="1626"/>
        <end position="1647"/>
    </location>
</feature>
<name>A0A9W7FTR9_9STRA</name>
<evidence type="ECO:0000256" key="1">
    <source>
        <dbReference type="PROSITE-ProRule" id="PRU00206"/>
    </source>
</evidence>
<proteinExistence type="predicted"/>
<dbReference type="PROSITE" id="PS00652">
    <property type="entry name" value="TNFR_NGFR_1"/>
    <property type="match status" value="1"/>
</dbReference>
<feature type="disulfide bond" evidence="1">
    <location>
        <begin position="582"/>
        <end position="600"/>
    </location>
</feature>
<dbReference type="PROSITE" id="PS50050">
    <property type="entry name" value="TNFR_NGFR_2"/>
    <property type="match status" value="2"/>
</dbReference>
<feature type="domain" description="TNFR-Cys" evidence="5">
    <location>
        <begin position="880"/>
        <end position="920"/>
    </location>
</feature>
<dbReference type="PANTHER" id="PTHR46967">
    <property type="entry name" value="INSULIN-LIKE GROWTH FACTOR BINDING PROTEIN,N-TERMINAL"/>
    <property type="match status" value="1"/>
</dbReference>
<evidence type="ECO:0000256" key="4">
    <source>
        <dbReference type="SAM" id="SignalP"/>
    </source>
</evidence>
<feature type="repeat" description="TNFR-Cys" evidence="1">
    <location>
        <begin position="561"/>
        <end position="600"/>
    </location>
</feature>
<dbReference type="EMBL" id="BRXW01000307">
    <property type="protein sequence ID" value="GMI17813.1"/>
    <property type="molecule type" value="Genomic_DNA"/>
</dbReference>
<keyword evidence="3" id="KW-0472">Membrane</keyword>
<feature type="transmembrane region" description="Helical" evidence="3">
    <location>
        <begin position="1512"/>
        <end position="1532"/>
    </location>
</feature>
<dbReference type="Proteomes" id="UP001165122">
    <property type="component" value="Unassembled WGS sequence"/>
</dbReference>
<keyword evidence="7" id="KW-1185">Reference proteome</keyword>
<gene>
    <name evidence="6" type="ORF">TrLO_g1775</name>
</gene>
<sequence length="2092" mass="225767">MAPFTFSPLLLTLLLLLLASSLPASHACGGISEATCPTSSPNCLADSLDTFCPSSSTSCYAKAEPTLIQVRYSNNCNVCGSCGKGCCNSCWRNTDPRKYSFNCGSLPGFDTTGTPCAAGKYSSDYDSDCSTCADGHYSAPGAESCTACGKGKFKKAGSGSGAESSACLDCSAGKYSSAGSNSCSFCALGKYSSSPAAHACVTCGAGKYSGVGTSECSSCAAGKYLSDSSNDASKHDSDGDCAECEAGKSTNGTTAATECAVCSSGKYQNLVAQQNCVNCATGKYLQDDGINADLHDNASQDCEDCTAGQYSEAGAAACSDCSAGKHSISAGSSEAHCGICVAGKFQTATGSSACLNCPKGKYNNFDATDATNHDEVNDCKRCASGFYAADEGMTLCTQCDAGQSSGPGASACGTCSAGFECDEFGASSPCPAGQYSTGDALNCRACEFGYRCPGGTDRIACPPGSSQPATRQEDCAFCTAGKFQRNENAKSCEECTAGHFCPLGSTSPLECGSSALYCPTSSGIVQIVQSGYYSTGLTLTTRTGVAPCELGHKCVGGLREACEEGTFQDTTSKTSCKACETCEAGKFIKQECTTKSDRVCDVCPLGKASAGSLSYCEDCDGDGEYADDQGLSQCKLASPGKEPNADRNGMVSCALTNYSPDGKRCRGCQDGYHSSSDFVRCEKCNPGSYYDETGNACAPCPAGTSNSDGVGQCNNCEEGQFALEGAPICSLVEPGFKSSSKKEGQEQCEENHFSLGQADVCQQCTDGYSYKGATTCEICLPGKYYDHTKHTEDSAEDAPCTPCAKGRYSILARNIDECLKCENGGEYSDNDTEGASSCSTVSSGSKVKFDTDDATLRIGVEVCPAGRYSVGGSSGDDCQECETGFFQTQQGKASCNRCQQCEPGQYVTTACDKASNDAQCTDCPAGKASDDGLTCIDCIEGKWAGTKAPYCIVATAGVRPLEDRSGIETCPINTYSPGGQDLCGDCTLDGGHSQPGSASCDYCRPGQYFDAGLNQCGECQAGKKSEDGGVCVNCGPGKYSGISSSFCLDCAGGTIPKPDVNDLGCDSCIAGKSAAPGQDRCDLCDEGFVSEASAAFCNFCEAGKRANEAKTTCEKCPAGEYSGVAASSCVICEAGKISETAGSIDCQPCPQFMDSDEGSSGCRCKEGFEKIADKCECKPGYTLVPASGTCELCEEGYFKTESGNGACSDCSRSSVIRSFVTFPSDDDPPNSKLSCHCAYDKFRELYDTPQIKFEEGSDGEDIEVEMLGQCLDCPEGAICEEGTTLQSMEVIKGHWRSSVNSSEIVECYTPGACNQQNGTQCTDGHDGPLCNICKTKYSMGITGLCEECNYNFFVPPQLLIFCFFLLIFLGVFLLVGWIRRKQKAQSDEKSYKELNPHKHVVRRPRRTSTVDKGPSSTINLKDGHGQDDDEDAGNQFYHMTQNPDSLLNKVKTKGKILAAFWQVVSQYETILVIRFPPVFERFARWLSSLTNLDALKLVSFSCLHRTNFHYKLIFSTMTPILFMGAVVIWFQFRKFKLTKGQLLKMPWQSVKEVDLNPEQQEHKRQRITEDSYTAILAITYLVFASVSTIIFKTFHCKQYGDDPIRYLVADPQVDCDSGDHILAEAYATVMIFVYPIGITLLYTYLLVKNRKELKCKGDRHDSHTLRPIAFLWQAYEPSDDTLAVVSQWSIFFTLFGALLLRQEMDKEESLNLELFGVCLVIVNCMSFALVAFEGTLPLIRKIWVRACFQKHRHNSEIKGMTEDERWNPKAFQGYCTRVMRSTAEQAGWKETKKDVQDERFDLWVDDFSKAKVEWRCSYGDGVINEVRAEFEVDGSFEDVKRYLLRPSNKVEGDEAARNIEEIYETKQLKRYNVAKEMPFPYSIRDFLLEEWHDKLDNGQFLIASRSYVDPRRASKKTSHNLRRVRGKVGTFAFLVHPNPERKKTKVVFLAGDVDLRGFLKTDLIGRSIYHHFVVRVVDNMIRKFLFESKNMPESQRFNLGGSTRDFLHKKKLKLKGVVHGIMMNPLGVRGPFVAGQNEIAKARASLSSTKPPVLEEYTEGDGGAEVHASELHEVDIDLEDNDDSGAKEVGFL</sequence>
<feature type="signal peptide" evidence="4">
    <location>
        <begin position="1"/>
        <end position="27"/>
    </location>
</feature>
<evidence type="ECO:0000256" key="2">
    <source>
        <dbReference type="SAM" id="MobiDB-lite"/>
    </source>
</evidence>
<comment type="caution">
    <text evidence="1">Lacks conserved residue(s) required for the propagation of feature annotation.</text>
</comment>
<feature type="chain" id="PRO_5040770736" description="TNFR-Cys domain-containing protein" evidence="4">
    <location>
        <begin position="28"/>
        <end position="2092"/>
    </location>
</feature>
<dbReference type="SMART" id="SM00208">
    <property type="entry name" value="TNFR"/>
    <property type="match status" value="3"/>
</dbReference>
<dbReference type="InterPro" id="IPR009030">
    <property type="entry name" value="Growth_fac_rcpt_cys_sf"/>
</dbReference>
<feature type="region of interest" description="Disordered" evidence="2">
    <location>
        <begin position="1402"/>
        <end position="1427"/>
    </location>
</feature>
<dbReference type="Gene3D" id="2.10.50.10">
    <property type="entry name" value="Tumor Necrosis Factor Receptor, subunit A, domain 2"/>
    <property type="match status" value="4"/>
</dbReference>
<dbReference type="SMART" id="SM01411">
    <property type="entry name" value="Ephrin_rec_like"/>
    <property type="match status" value="19"/>
</dbReference>
<keyword evidence="4" id="KW-0732">Signal</keyword>
<evidence type="ECO:0000259" key="5">
    <source>
        <dbReference type="PROSITE" id="PS50050"/>
    </source>
</evidence>
<protein>
    <recommendedName>
        <fullName evidence="5">TNFR-Cys domain-containing protein</fullName>
    </recommendedName>
</protein>
<dbReference type="InterPro" id="IPR001368">
    <property type="entry name" value="TNFR/NGFR_Cys_rich_reg"/>
</dbReference>
<dbReference type="SUPFAM" id="SSF57184">
    <property type="entry name" value="Growth factor receptor domain"/>
    <property type="match status" value="5"/>
</dbReference>
<evidence type="ECO:0000313" key="6">
    <source>
        <dbReference type="EMBL" id="GMI17813.1"/>
    </source>
</evidence>
<dbReference type="InterPro" id="IPR023393">
    <property type="entry name" value="START-like_dom_sf"/>
</dbReference>
<reference evidence="7" key="1">
    <citation type="journal article" date="2023" name="Commun. Biol.">
        <title>Genome analysis of Parmales, the sister group of diatoms, reveals the evolutionary specialization of diatoms from phago-mixotrophs to photoautotrophs.</title>
        <authorList>
            <person name="Ban H."/>
            <person name="Sato S."/>
            <person name="Yoshikawa S."/>
            <person name="Yamada K."/>
            <person name="Nakamura Y."/>
            <person name="Ichinomiya M."/>
            <person name="Sato N."/>
            <person name="Blanc-Mathieu R."/>
            <person name="Endo H."/>
            <person name="Kuwata A."/>
            <person name="Ogata H."/>
        </authorList>
    </citation>
    <scope>NUCLEOTIDE SEQUENCE [LARGE SCALE GENOMIC DNA]</scope>
    <source>
        <strain evidence="7">NIES 3700</strain>
    </source>
</reference>
<evidence type="ECO:0000313" key="7">
    <source>
        <dbReference type="Proteomes" id="UP001165122"/>
    </source>
</evidence>
<organism evidence="6 7">
    <name type="scientific">Triparma laevis f. longispina</name>
    <dbReference type="NCBI Taxonomy" id="1714387"/>
    <lineage>
        <taxon>Eukaryota</taxon>
        <taxon>Sar</taxon>
        <taxon>Stramenopiles</taxon>
        <taxon>Ochrophyta</taxon>
        <taxon>Bolidophyceae</taxon>
        <taxon>Parmales</taxon>
        <taxon>Triparmaceae</taxon>
        <taxon>Triparma</taxon>
    </lineage>
</organism>
<dbReference type="PANTHER" id="PTHR46967:SF2">
    <property type="entry name" value="SUSHI, VON WILLEBRAND FACTOR TYPE A, EGF AND PENTRAXIN DOMAIN-CONTAINING PROTEIN 1-LIKE"/>
    <property type="match status" value="1"/>
</dbReference>
<feature type="domain" description="TNFR-Cys" evidence="5">
    <location>
        <begin position="561"/>
        <end position="600"/>
    </location>
</feature>
<evidence type="ECO:0000256" key="3">
    <source>
        <dbReference type="SAM" id="Phobius"/>
    </source>
</evidence>